<reference evidence="7" key="1">
    <citation type="journal article" date="2019" name="Int. J. Syst. Evol. Microbiol.">
        <title>The Global Catalogue of Microorganisms (GCM) 10K type strain sequencing project: providing services to taxonomists for standard genome sequencing and annotation.</title>
        <authorList>
            <consortium name="The Broad Institute Genomics Platform"/>
            <consortium name="The Broad Institute Genome Sequencing Center for Infectious Disease"/>
            <person name="Wu L."/>
            <person name="Ma J."/>
        </authorList>
    </citation>
    <scope>NUCLEOTIDE SEQUENCE [LARGE SCALE GENOMIC DNA]</scope>
    <source>
        <strain evidence="7">JCM 17066</strain>
    </source>
</reference>
<sequence length="290" mass="31544">MKDSIAYRIPGRARDLGELTVRRVLPAGRHQSVGPFLFFDHMGPVEFAVGEGINVRPHPHIGLATVTYLFEGAIRHHDSLGNDQQIIPGDVNWMTAGRGIVHAERTPDAKRASGWRLHGIQTWVALPLADEECAPAFSHHAAATLPLVSGDGYQLRVIAGRAFGRESPVTVHSPTLYVAAEMAADAHFTLAPEYPEQAVYVLSGRITIDGDVLEAGVLAVLKPATAVEIKANEASQLMLLGGAPINGPRLIWWNFVASDQAKIDAAKDKWREQRFDPVPGDDERTPLPEV</sequence>
<evidence type="ECO:0000259" key="5">
    <source>
        <dbReference type="Pfam" id="PF05726"/>
    </source>
</evidence>
<dbReference type="InterPro" id="IPR012093">
    <property type="entry name" value="Pirin"/>
</dbReference>
<comment type="similarity">
    <text evidence="1 2">Belongs to the pirin family.</text>
</comment>
<evidence type="ECO:0000256" key="2">
    <source>
        <dbReference type="RuleBase" id="RU003457"/>
    </source>
</evidence>
<dbReference type="Pfam" id="PF05726">
    <property type="entry name" value="Pirin_C"/>
    <property type="match status" value="1"/>
</dbReference>
<evidence type="ECO:0000313" key="7">
    <source>
        <dbReference type="Proteomes" id="UP001596045"/>
    </source>
</evidence>
<dbReference type="PANTHER" id="PTHR13903:SF8">
    <property type="entry name" value="PIRIN"/>
    <property type="match status" value="1"/>
</dbReference>
<dbReference type="InterPro" id="IPR014710">
    <property type="entry name" value="RmlC-like_jellyroll"/>
</dbReference>
<dbReference type="PIRSF" id="PIRSF006232">
    <property type="entry name" value="Pirin"/>
    <property type="match status" value="1"/>
</dbReference>
<dbReference type="RefSeq" id="WP_378998276.1">
    <property type="nucleotide sequence ID" value="NZ_JBHSMT010000026.1"/>
</dbReference>
<feature type="domain" description="Pirin C-terminal" evidence="5">
    <location>
        <begin position="177"/>
        <end position="276"/>
    </location>
</feature>
<feature type="region of interest" description="Disordered" evidence="3">
    <location>
        <begin position="266"/>
        <end position="290"/>
    </location>
</feature>
<dbReference type="InterPro" id="IPR003829">
    <property type="entry name" value="Pirin_N_dom"/>
</dbReference>
<organism evidence="6 7">
    <name type="scientific">Paraherbaspirillum soli</name>
    <dbReference type="NCBI Taxonomy" id="631222"/>
    <lineage>
        <taxon>Bacteria</taxon>
        <taxon>Pseudomonadati</taxon>
        <taxon>Pseudomonadota</taxon>
        <taxon>Betaproteobacteria</taxon>
        <taxon>Burkholderiales</taxon>
        <taxon>Oxalobacteraceae</taxon>
        <taxon>Paraherbaspirillum</taxon>
    </lineage>
</organism>
<dbReference type="Gene3D" id="2.60.120.10">
    <property type="entry name" value="Jelly Rolls"/>
    <property type="match status" value="2"/>
</dbReference>
<evidence type="ECO:0000259" key="4">
    <source>
        <dbReference type="Pfam" id="PF02678"/>
    </source>
</evidence>
<dbReference type="EMBL" id="JBHSMT010000026">
    <property type="protein sequence ID" value="MFC5475176.1"/>
    <property type="molecule type" value="Genomic_DNA"/>
</dbReference>
<dbReference type="CDD" id="cd02909">
    <property type="entry name" value="cupin_pirin_N"/>
    <property type="match status" value="1"/>
</dbReference>
<keyword evidence="7" id="KW-1185">Reference proteome</keyword>
<dbReference type="SUPFAM" id="SSF51182">
    <property type="entry name" value="RmlC-like cupins"/>
    <property type="match status" value="1"/>
</dbReference>
<evidence type="ECO:0000256" key="1">
    <source>
        <dbReference type="ARBA" id="ARBA00008416"/>
    </source>
</evidence>
<protein>
    <submittedName>
        <fullName evidence="6">Pirin family protein</fullName>
    </submittedName>
</protein>
<dbReference type="CDD" id="cd02247">
    <property type="entry name" value="cupin_pirin_C"/>
    <property type="match status" value="1"/>
</dbReference>
<dbReference type="PANTHER" id="PTHR13903">
    <property type="entry name" value="PIRIN-RELATED"/>
    <property type="match status" value="1"/>
</dbReference>
<dbReference type="InterPro" id="IPR008778">
    <property type="entry name" value="Pirin_C_dom"/>
</dbReference>
<dbReference type="Proteomes" id="UP001596045">
    <property type="component" value="Unassembled WGS sequence"/>
</dbReference>
<evidence type="ECO:0000313" key="6">
    <source>
        <dbReference type="EMBL" id="MFC5475176.1"/>
    </source>
</evidence>
<gene>
    <name evidence="6" type="ORF">ACFPM8_14550</name>
</gene>
<comment type="caution">
    <text evidence="6">The sequence shown here is derived from an EMBL/GenBank/DDBJ whole genome shotgun (WGS) entry which is preliminary data.</text>
</comment>
<name>A0ABW0MDY4_9BURK</name>
<feature type="domain" description="Pirin N-terminal" evidence="4">
    <location>
        <begin position="20"/>
        <end position="124"/>
    </location>
</feature>
<evidence type="ECO:0000256" key="3">
    <source>
        <dbReference type="SAM" id="MobiDB-lite"/>
    </source>
</evidence>
<dbReference type="InterPro" id="IPR011051">
    <property type="entry name" value="RmlC_Cupin_sf"/>
</dbReference>
<dbReference type="Pfam" id="PF02678">
    <property type="entry name" value="Pirin"/>
    <property type="match status" value="1"/>
</dbReference>
<proteinExistence type="inferred from homology"/>
<accession>A0ABW0MDY4</accession>